<gene>
    <name evidence="1" type="ORF">BGTH12_LOCUS2633</name>
</gene>
<dbReference type="Proteomes" id="UP000683417">
    <property type="component" value="Unassembled WGS sequence"/>
</dbReference>
<protein>
    <submittedName>
        <fullName evidence="1">BgTH12-01527</fullName>
    </submittedName>
</protein>
<name>A0A9W4GEW7_BLUGR</name>
<dbReference type="EMBL" id="CAJHIT010000005">
    <property type="protein sequence ID" value="CAD6501275.1"/>
    <property type="molecule type" value="Genomic_DNA"/>
</dbReference>
<organism evidence="1 2">
    <name type="scientific">Blumeria graminis f. sp. triticale</name>
    <dbReference type="NCBI Taxonomy" id="1689686"/>
    <lineage>
        <taxon>Eukaryota</taxon>
        <taxon>Fungi</taxon>
        <taxon>Dikarya</taxon>
        <taxon>Ascomycota</taxon>
        <taxon>Pezizomycotina</taxon>
        <taxon>Leotiomycetes</taxon>
        <taxon>Erysiphales</taxon>
        <taxon>Erysiphaceae</taxon>
        <taxon>Blumeria</taxon>
    </lineage>
</organism>
<dbReference type="AlphaFoldDB" id="A0A9W4GEW7"/>
<evidence type="ECO:0000313" key="1">
    <source>
        <dbReference type="EMBL" id="CAD6501275.1"/>
    </source>
</evidence>
<reference evidence="1" key="1">
    <citation type="submission" date="2020-10" db="EMBL/GenBank/DDBJ databases">
        <authorList>
            <person name="Muller C M."/>
        </authorList>
    </citation>
    <scope>NUCLEOTIDE SEQUENCE</scope>
    <source>
        <strain evidence="1">THUN-12</strain>
    </source>
</reference>
<accession>A0A9W4GEW7</accession>
<evidence type="ECO:0000313" key="2">
    <source>
        <dbReference type="Proteomes" id="UP000683417"/>
    </source>
</evidence>
<sequence length="54" mass="5640">MTTFEVGQTQGTGTNLCLITRSVLAIGIPGGNIRSTKSHNGLISTCIDSFSEDP</sequence>
<proteinExistence type="predicted"/>
<comment type="caution">
    <text evidence="1">The sequence shown here is derived from an EMBL/GenBank/DDBJ whole genome shotgun (WGS) entry which is preliminary data.</text>
</comment>